<name>F6XQ94_CIOIN</name>
<reference evidence="2" key="3">
    <citation type="submission" date="2025-09" db="UniProtKB">
        <authorList>
            <consortium name="Ensembl"/>
        </authorList>
    </citation>
    <scope>IDENTIFICATION</scope>
</reference>
<feature type="coiled-coil region" evidence="1">
    <location>
        <begin position="18"/>
        <end position="53"/>
    </location>
</feature>
<dbReference type="FunCoup" id="F6XQ94">
    <property type="interactions" value="8"/>
</dbReference>
<dbReference type="Proteomes" id="UP000008144">
    <property type="component" value="Unassembled WGS sequence"/>
</dbReference>
<evidence type="ECO:0000256" key="1">
    <source>
        <dbReference type="SAM" id="Coils"/>
    </source>
</evidence>
<organism evidence="2 3">
    <name type="scientific">Ciona intestinalis</name>
    <name type="common">Transparent sea squirt</name>
    <name type="synonym">Ascidia intestinalis</name>
    <dbReference type="NCBI Taxonomy" id="7719"/>
    <lineage>
        <taxon>Eukaryota</taxon>
        <taxon>Metazoa</taxon>
        <taxon>Chordata</taxon>
        <taxon>Tunicata</taxon>
        <taxon>Ascidiacea</taxon>
        <taxon>Phlebobranchia</taxon>
        <taxon>Cionidae</taxon>
        <taxon>Ciona</taxon>
    </lineage>
</organism>
<dbReference type="AlphaFoldDB" id="F6XQ94"/>
<dbReference type="InParanoid" id="F6XQ94"/>
<evidence type="ECO:0000313" key="2">
    <source>
        <dbReference type="Ensembl" id="ENSCINP00000029404.2"/>
    </source>
</evidence>
<protein>
    <submittedName>
        <fullName evidence="2">Uncharacterized protein</fullName>
    </submittedName>
</protein>
<dbReference type="Ensembl" id="ENSCINT00000029650.2">
    <property type="protein sequence ID" value="ENSCINP00000029404.2"/>
    <property type="gene ID" value="ENSCING00000017324.2"/>
</dbReference>
<proteinExistence type="predicted"/>
<dbReference type="GO" id="GO:0007098">
    <property type="term" value="P:centrosome cycle"/>
    <property type="evidence" value="ECO:0000318"/>
    <property type="project" value="GO_Central"/>
</dbReference>
<dbReference type="InterPro" id="IPR029327">
    <property type="entry name" value="HAUS4"/>
</dbReference>
<reference evidence="2" key="2">
    <citation type="submission" date="2025-08" db="UniProtKB">
        <authorList>
            <consortium name="Ensembl"/>
        </authorList>
    </citation>
    <scope>IDENTIFICATION</scope>
</reference>
<accession>F6XQ94</accession>
<dbReference type="PANTHER" id="PTHR16219:SF1">
    <property type="entry name" value="HAUS AUGMIN-LIKE COMPLEX SUBUNIT 4"/>
    <property type="match status" value="1"/>
</dbReference>
<dbReference type="HOGENOM" id="CLU_1079791_0_0_1"/>
<dbReference type="STRING" id="7719.ENSCINP00000029404"/>
<dbReference type="OMA" id="NWALKEF"/>
<dbReference type="GO" id="GO:0051011">
    <property type="term" value="F:microtubule minus-end binding"/>
    <property type="evidence" value="ECO:0000318"/>
    <property type="project" value="GO_Central"/>
</dbReference>
<dbReference type="Pfam" id="PF14735">
    <property type="entry name" value="HAUS4"/>
    <property type="match status" value="1"/>
</dbReference>
<reference evidence="3" key="1">
    <citation type="journal article" date="2002" name="Science">
        <title>The draft genome of Ciona intestinalis: insights into chordate and vertebrate origins.</title>
        <authorList>
            <person name="Dehal P."/>
            <person name="Satou Y."/>
            <person name="Campbell R.K."/>
            <person name="Chapman J."/>
            <person name="Degnan B."/>
            <person name="De Tomaso A."/>
            <person name="Davidson B."/>
            <person name="Di Gregorio A."/>
            <person name="Gelpke M."/>
            <person name="Goodstein D.M."/>
            <person name="Harafuji N."/>
            <person name="Hastings K.E."/>
            <person name="Ho I."/>
            <person name="Hotta K."/>
            <person name="Huang W."/>
            <person name="Kawashima T."/>
            <person name="Lemaire P."/>
            <person name="Martinez D."/>
            <person name="Meinertzhagen I.A."/>
            <person name="Necula S."/>
            <person name="Nonaka M."/>
            <person name="Putnam N."/>
            <person name="Rash S."/>
            <person name="Saiga H."/>
            <person name="Satake M."/>
            <person name="Terry A."/>
            <person name="Yamada L."/>
            <person name="Wang H.G."/>
            <person name="Awazu S."/>
            <person name="Azumi K."/>
            <person name="Boore J."/>
            <person name="Branno M."/>
            <person name="Chin-Bow S."/>
            <person name="DeSantis R."/>
            <person name="Doyle S."/>
            <person name="Francino P."/>
            <person name="Keys D.N."/>
            <person name="Haga S."/>
            <person name="Hayashi H."/>
            <person name="Hino K."/>
            <person name="Imai K.S."/>
            <person name="Inaba K."/>
            <person name="Kano S."/>
            <person name="Kobayashi K."/>
            <person name="Kobayashi M."/>
            <person name="Lee B.I."/>
            <person name="Makabe K.W."/>
            <person name="Manohar C."/>
            <person name="Matassi G."/>
            <person name="Medina M."/>
            <person name="Mochizuki Y."/>
            <person name="Mount S."/>
            <person name="Morishita T."/>
            <person name="Miura S."/>
            <person name="Nakayama A."/>
            <person name="Nishizaka S."/>
            <person name="Nomoto H."/>
            <person name="Ohta F."/>
            <person name="Oishi K."/>
            <person name="Rigoutsos I."/>
            <person name="Sano M."/>
            <person name="Sasaki A."/>
            <person name="Sasakura Y."/>
            <person name="Shoguchi E."/>
            <person name="Shin-i T."/>
            <person name="Spagnuolo A."/>
            <person name="Stainier D."/>
            <person name="Suzuki M.M."/>
            <person name="Tassy O."/>
            <person name="Takatori N."/>
            <person name="Tokuoka M."/>
            <person name="Yagi K."/>
            <person name="Yoshizaki F."/>
            <person name="Wada S."/>
            <person name="Zhang C."/>
            <person name="Hyatt P.D."/>
            <person name="Larimer F."/>
            <person name="Detter C."/>
            <person name="Doggett N."/>
            <person name="Glavina T."/>
            <person name="Hawkins T."/>
            <person name="Richardson P."/>
            <person name="Lucas S."/>
            <person name="Kohara Y."/>
            <person name="Levine M."/>
            <person name="Satoh N."/>
            <person name="Rokhsar D.S."/>
        </authorList>
    </citation>
    <scope>NUCLEOTIDE SEQUENCE [LARGE SCALE GENOMIC DNA]</scope>
</reference>
<evidence type="ECO:0000313" key="3">
    <source>
        <dbReference type="Proteomes" id="UP000008144"/>
    </source>
</evidence>
<keyword evidence="3" id="KW-1185">Reference proteome</keyword>
<keyword evidence="1" id="KW-0175">Coiled coil</keyword>
<dbReference type="GeneTree" id="ENSGT00390000014634"/>
<sequence>MAGNLNKSDEIMKRNPKLAEVIKLLEDKRKERRDALERRLDEANAKLSSTKSEWLKQQTLYLSVQHVLDHNEECDLGEAPKAFQIAQCLNSVDEDSAFNVRRHDLTSMLDDKEKLDRAKKLLSQKVETHLSNTCLNLMKFHDLPKLSENGKVLHARALQLGEMVKNEKLEFAKLDKYSSELGEKLLDLYVDYHQELHNCVDSLTEILSKYTFDLQPKKNQIVIKDAMQSCETLAAKLKCTRVKLVCETYSPQRLEALR</sequence>
<dbReference type="GO" id="GO:0051225">
    <property type="term" value="P:spindle assembly"/>
    <property type="evidence" value="ECO:0000318"/>
    <property type="project" value="GO_Central"/>
</dbReference>
<dbReference type="GO" id="GO:0070652">
    <property type="term" value="C:HAUS complex"/>
    <property type="evidence" value="ECO:0000318"/>
    <property type="project" value="GO_Central"/>
</dbReference>
<dbReference type="PANTHER" id="PTHR16219">
    <property type="entry name" value="AUGMIN SUBUNIT 4 FAMILY MEMBER"/>
    <property type="match status" value="1"/>
</dbReference>